<name>A0A1N7F2Z9_9NOCA</name>
<reference evidence="6 7" key="1">
    <citation type="submission" date="2017-01" db="EMBL/GenBank/DDBJ databases">
        <authorList>
            <person name="Mah S.A."/>
            <person name="Swanson W.J."/>
            <person name="Moy G.W."/>
            <person name="Vacquier V.D."/>
        </authorList>
    </citation>
    <scope>NUCLEOTIDE SEQUENCE [LARGE SCALE GENOMIC DNA]</scope>
    <source>
        <strain evidence="6 7">CPCC 203464</strain>
    </source>
</reference>
<organism evidence="6 7">
    <name type="scientific">Williamsia sterculiae</name>
    <dbReference type="NCBI Taxonomy" id="1344003"/>
    <lineage>
        <taxon>Bacteria</taxon>
        <taxon>Bacillati</taxon>
        <taxon>Actinomycetota</taxon>
        <taxon>Actinomycetes</taxon>
        <taxon>Mycobacteriales</taxon>
        <taxon>Nocardiaceae</taxon>
        <taxon>Williamsia</taxon>
    </lineage>
</organism>
<evidence type="ECO:0000256" key="3">
    <source>
        <dbReference type="ARBA" id="ARBA00023163"/>
    </source>
</evidence>
<dbReference type="SUPFAM" id="SSF48498">
    <property type="entry name" value="Tetracyclin repressor-like, C-terminal domain"/>
    <property type="match status" value="1"/>
</dbReference>
<evidence type="ECO:0000259" key="5">
    <source>
        <dbReference type="PROSITE" id="PS50977"/>
    </source>
</evidence>
<dbReference type="Gene3D" id="1.10.357.10">
    <property type="entry name" value="Tetracycline Repressor, domain 2"/>
    <property type="match status" value="1"/>
</dbReference>
<dbReference type="InterPro" id="IPR036271">
    <property type="entry name" value="Tet_transcr_reg_TetR-rel_C_sf"/>
</dbReference>
<protein>
    <submittedName>
        <fullName evidence="6">Transcriptional regulator, TetR family</fullName>
    </submittedName>
</protein>
<dbReference type="EMBL" id="FTNT01000004">
    <property type="protein sequence ID" value="SIR94585.1"/>
    <property type="molecule type" value="Genomic_DNA"/>
</dbReference>
<evidence type="ECO:0000256" key="2">
    <source>
        <dbReference type="ARBA" id="ARBA00023125"/>
    </source>
</evidence>
<dbReference type="GO" id="GO:0000976">
    <property type="term" value="F:transcription cis-regulatory region binding"/>
    <property type="evidence" value="ECO:0007669"/>
    <property type="project" value="TreeGrafter"/>
</dbReference>
<evidence type="ECO:0000313" key="6">
    <source>
        <dbReference type="EMBL" id="SIR94585.1"/>
    </source>
</evidence>
<evidence type="ECO:0000313" key="7">
    <source>
        <dbReference type="Proteomes" id="UP000186218"/>
    </source>
</evidence>
<evidence type="ECO:0000256" key="1">
    <source>
        <dbReference type="ARBA" id="ARBA00023015"/>
    </source>
</evidence>
<dbReference type="GO" id="GO:0003700">
    <property type="term" value="F:DNA-binding transcription factor activity"/>
    <property type="evidence" value="ECO:0007669"/>
    <property type="project" value="TreeGrafter"/>
</dbReference>
<dbReference type="PANTHER" id="PTHR30055:SF234">
    <property type="entry name" value="HTH-TYPE TRANSCRIPTIONAL REGULATOR BETI"/>
    <property type="match status" value="1"/>
</dbReference>
<dbReference type="InterPro" id="IPR009057">
    <property type="entry name" value="Homeodomain-like_sf"/>
</dbReference>
<dbReference type="PRINTS" id="PR00455">
    <property type="entry name" value="HTHTETR"/>
</dbReference>
<keyword evidence="7" id="KW-1185">Reference proteome</keyword>
<dbReference type="InterPro" id="IPR050109">
    <property type="entry name" value="HTH-type_TetR-like_transc_reg"/>
</dbReference>
<dbReference type="SUPFAM" id="SSF46689">
    <property type="entry name" value="Homeodomain-like"/>
    <property type="match status" value="1"/>
</dbReference>
<accession>A0A1N7F2Z9</accession>
<proteinExistence type="predicted"/>
<dbReference type="Proteomes" id="UP000186218">
    <property type="component" value="Unassembled WGS sequence"/>
</dbReference>
<dbReference type="PROSITE" id="PS50977">
    <property type="entry name" value="HTH_TETR_2"/>
    <property type="match status" value="1"/>
</dbReference>
<feature type="DNA-binding region" description="H-T-H motif" evidence="4">
    <location>
        <begin position="36"/>
        <end position="55"/>
    </location>
</feature>
<dbReference type="Pfam" id="PF00440">
    <property type="entry name" value="TetR_N"/>
    <property type="match status" value="1"/>
</dbReference>
<feature type="domain" description="HTH tetR-type" evidence="5">
    <location>
        <begin position="13"/>
        <end position="73"/>
    </location>
</feature>
<gene>
    <name evidence="6" type="ORF">SAMN05445060_1748</name>
</gene>
<sequence>MVSDMARRGRPPTTGRDEIISATVAVLRERGIARLTTRQVAAEAGVSEGSIFYHFTDRQGLLKAVFEGALHPLWDYKVELGPLAEDELTPDSVRKVLKGFTHLVTEFLDQALDMLFTAQGDAEVRDEVAAFLAANDYGPHRGIAAIGAYLTAAQEAGVVDDGVDPQAVAYLLVSDALMRCAQPKLLAHVHGIPAAGVTFDTVMRLLFPRGTVDAG</sequence>
<keyword evidence="1" id="KW-0805">Transcription regulation</keyword>
<dbReference type="PANTHER" id="PTHR30055">
    <property type="entry name" value="HTH-TYPE TRANSCRIPTIONAL REGULATOR RUTR"/>
    <property type="match status" value="1"/>
</dbReference>
<keyword evidence="2 4" id="KW-0238">DNA-binding</keyword>
<dbReference type="InterPro" id="IPR001647">
    <property type="entry name" value="HTH_TetR"/>
</dbReference>
<keyword evidence="3" id="KW-0804">Transcription</keyword>
<evidence type="ECO:0000256" key="4">
    <source>
        <dbReference type="PROSITE-ProRule" id="PRU00335"/>
    </source>
</evidence>
<dbReference type="AlphaFoldDB" id="A0A1N7F2Z9"/>